<comment type="subcellular location">
    <subcellularLocation>
        <location evidence="2">Cell inner membrane</location>
        <topology evidence="2">Multi-pass membrane protein</topology>
    </subcellularLocation>
</comment>
<evidence type="ECO:0000313" key="13">
    <source>
        <dbReference type="EMBL" id="THF60667.1"/>
    </source>
</evidence>
<feature type="region of interest" description="Disordered" evidence="10">
    <location>
        <begin position="1"/>
        <end position="129"/>
    </location>
</feature>
<evidence type="ECO:0000256" key="8">
    <source>
        <dbReference type="ARBA" id="ARBA00022840"/>
    </source>
</evidence>
<feature type="compositionally biased region" description="Basic residues" evidence="10">
    <location>
        <begin position="1"/>
        <end position="10"/>
    </location>
</feature>
<dbReference type="InterPro" id="IPR050351">
    <property type="entry name" value="BphY/WalK/GraS-like"/>
</dbReference>
<dbReference type="Proteomes" id="UP000307956">
    <property type="component" value="Unassembled WGS sequence"/>
</dbReference>
<dbReference type="InterPro" id="IPR007890">
    <property type="entry name" value="CHASE2"/>
</dbReference>
<dbReference type="GO" id="GO:0005524">
    <property type="term" value="F:ATP binding"/>
    <property type="evidence" value="ECO:0007669"/>
    <property type="project" value="UniProtKB-KW"/>
</dbReference>
<feature type="compositionally biased region" description="Basic residues" evidence="10">
    <location>
        <begin position="223"/>
        <end position="242"/>
    </location>
</feature>
<evidence type="ECO:0000259" key="12">
    <source>
        <dbReference type="PROSITE" id="PS50109"/>
    </source>
</evidence>
<dbReference type="InterPro" id="IPR036097">
    <property type="entry name" value="HisK_dim/P_sf"/>
</dbReference>
<organism evidence="13 14">
    <name type="scientific">Pseudothauera rhizosphaerae</name>
    <dbReference type="NCBI Taxonomy" id="2565932"/>
    <lineage>
        <taxon>Bacteria</taxon>
        <taxon>Pseudomonadati</taxon>
        <taxon>Pseudomonadota</taxon>
        <taxon>Betaproteobacteria</taxon>
        <taxon>Rhodocyclales</taxon>
        <taxon>Zoogloeaceae</taxon>
        <taxon>Pseudothauera</taxon>
    </lineage>
</organism>
<comment type="catalytic activity">
    <reaction evidence="1">
        <text>ATP + protein L-histidine = ADP + protein N-phospho-L-histidine.</text>
        <dbReference type="EC" id="2.7.13.3"/>
    </reaction>
</comment>
<evidence type="ECO:0000256" key="10">
    <source>
        <dbReference type="SAM" id="MobiDB-lite"/>
    </source>
</evidence>
<dbReference type="Pfam" id="PF05226">
    <property type="entry name" value="CHASE2"/>
    <property type="match status" value="1"/>
</dbReference>
<dbReference type="EC" id="2.7.13.3" evidence="3"/>
<feature type="domain" description="Histidine kinase" evidence="12">
    <location>
        <begin position="701"/>
        <end position="909"/>
    </location>
</feature>
<dbReference type="InterPro" id="IPR036890">
    <property type="entry name" value="HATPase_C_sf"/>
</dbReference>
<keyword evidence="11" id="KW-0812">Transmembrane</keyword>
<feature type="region of interest" description="Disordered" evidence="10">
    <location>
        <begin position="166"/>
        <end position="265"/>
    </location>
</feature>
<dbReference type="Gene3D" id="1.10.287.130">
    <property type="match status" value="1"/>
</dbReference>
<dbReference type="PANTHER" id="PTHR42878:SF7">
    <property type="entry name" value="SENSOR HISTIDINE KINASE GLRK"/>
    <property type="match status" value="1"/>
</dbReference>
<dbReference type="OrthoDB" id="9806704at2"/>
<dbReference type="FunFam" id="3.30.565.10:FF:000006">
    <property type="entry name" value="Sensor histidine kinase WalK"/>
    <property type="match status" value="1"/>
</dbReference>
<dbReference type="GO" id="GO:0007234">
    <property type="term" value="P:osmosensory signaling via phosphorelay pathway"/>
    <property type="evidence" value="ECO:0007669"/>
    <property type="project" value="TreeGrafter"/>
</dbReference>
<evidence type="ECO:0000256" key="5">
    <source>
        <dbReference type="ARBA" id="ARBA00022679"/>
    </source>
</evidence>
<dbReference type="InterPro" id="IPR003661">
    <property type="entry name" value="HisK_dim/P_dom"/>
</dbReference>
<evidence type="ECO:0000256" key="9">
    <source>
        <dbReference type="ARBA" id="ARBA00023012"/>
    </source>
</evidence>
<keyword evidence="9" id="KW-0902">Two-component regulatory system</keyword>
<dbReference type="CDD" id="cd00075">
    <property type="entry name" value="HATPase"/>
    <property type="match status" value="1"/>
</dbReference>
<dbReference type="GO" id="GO:0030295">
    <property type="term" value="F:protein kinase activator activity"/>
    <property type="evidence" value="ECO:0007669"/>
    <property type="project" value="TreeGrafter"/>
</dbReference>
<feature type="transmembrane region" description="Helical" evidence="11">
    <location>
        <begin position="631"/>
        <end position="650"/>
    </location>
</feature>
<dbReference type="GO" id="GO:0000155">
    <property type="term" value="F:phosphorelay sensor kinase activity"/>
    <property type="evidence" value="ECO:0007669"/>
    <property type="project" value="InterPro"/>
</dbReference>
<gene>
    <name evidence="13" type="ORF">E6O51_12870</name>
</gene>
<dbReference type="SMART" id="SM00387">
    <property type="entry name" value="HATPase_c"/>
    <property type="match status" value="1"/>
</dbReference>
<feature type="compositionally biased region" description="Gly residues" evidence="10">
    <location>
        <begin position="49"/>
        <end position="60"/>
    </location>
</feature>
<comment type="caution">
    <text evidence="13">The sequence shown here is derived from an EMBL/GenBank/DDBJ whole genome shotgun (WGS) entry which is preliminary data.</text>
</comment>
<dbReference type="SUPFAM" id="SSF47384">
    <property type="entry name" value="Homodimeric domain of signal transducing histidine kinase"/>
    <property type="match status" value="1"/>
</dbReference>
<protein>
    <recommendedName>
        <fullName evidence="3">histidine kinase</fullName>
        <ecNumber evidence="3">2.7.13.3</ecNumber>
    </recommendedName>
</protein>
<keyword evidence="11" id="KW-0472">Membrane</keyword>
<dbReference type="SMART" id="SM01080">
    <property type="entry name" value="CHASE2"/>
    <property type="match status" value="1"/>
</dbReference>
<evidence type="ECO:0000256" key="11">
    <source>
        <dbReference type="SAM" id="Phobius"/>
    </source>
</evidence>
<keyword evidence="14" id="KW-1185">Reference proteome</keyword>
<keyword evidence="4" id="KW-0597">Phosphoprotein</keyword>
<dbReference type="PANTHER" id="PTHR42878">
    <property type="entry name" value="TWO-COMPONENT HISTIDINE KINASE"/>
    <property type="match status" value="1"/>
</dbReference>
<dbReference type="Pfam" id="PF00512">
    <property type="entry name" value="HisKA"/>
    <property type="match status" value="1"/>
</dbReference>
<evidence type="ECO:0000256" key="6">
    <source>
        <dbReference type="ARBA" id="ARBA00022741"/>
    </source>
</evidence>
<feature type="transmembrane region" description="Helical" evidence="11">
    <location>
        <begin position="656"/>
        <end position="677"/>
    </location>
</feature>
<evidence type="ECO:0000256" key="7">
    <source>
        <dbReference type="ARBA" id="ARBA00022777"/>
    </source>
</evidence>
<reference evidence="13 14" key="1">
    <citation type="submission" date="2019-04" db="EMBL/GenBank/DDBJ databases">
        <title>Azoarcus rhizosphaerae sp. nov. isolated from rhizosphere of Ficus religiosa.</title>
        <authorList>
            <person name="Lin S.-Y."/>
            <person name="Hameed A."/>
            <person name="Hsu Y.-H."/>
            <person name="Young C.-C."/>
        </authorList>
    </citation>
    <scope>NUCLEOTIDE SEQUENCE [LARGE SCALE GENOMIC DNA]</scope>
    <source>
        <strain evidence="13 14">CC-YHH848</strain>
    </source>
</reference>
<keyword evidence="6" id="KW-0547">Nucleotide-binding</keyword>
<dbReference type="CDD" id="cd00082">
    <property type="entry name" value="HisKA"/>
    <property type="match status" value="1"/>
</dbReference>
<dbReference type="EMBL" id="SSOD01000009">
    <property type="protein sequence ID" value="THF60667.1"/>
    <property type="molecule type" value="Genomic_DNA"/>
</dbReference>
<name>A0A4S4ANI4_9RHOO</name>
<keyword evidence="5" id="KW-0808">Transferase</keyword>
<proteinExistence type="predicted"/>
<dbReference type="InterPro" id="IPR003594">
    <property type="entry name" value="HATPase_dom"/>
</dbReference>
<dbReference type="GO" id="GO:0000156">
    <property type="term" value="F:phosphorelay response regulator activity"/>
    <property type="evidence" value="ECO:0007669"/>
    <property type="project" value="TreeGrafter"/>
</dbReference>
<evidence type="ECO:0000256" key="2">
    <source>
        <dbReference type="ARBA" id="ARBA00004429"/>
    </source>
</evidence>
<dbReference type="PROSITE" id="PS50109">
    <property type="entry name" value="HIS_KIN"/>
    <property type="match status" value="1"/>
</dbReference>
<dbReference type="Pfam" id="PF02518">
    <property type="entry name" value="HATPase_c"/>
    <property type="match status" value="1"/>
</dbReference>
<evidence type="ECO:0000256" key="4">
    <source>
        <dbReference type="ARBA" id="ARBA00022553"/>
    </source>
</evidence>
<dbReference type="SMART" id="SM00388">
    <property type="entry name" value="HisKA"/>
    <property type="match status" value="1"/>
</dbReference>
<feature type="compositionally biased region" description="Basic and acidic residues" evidence="10">
    <location>
        <begin position="64"/>
        <end position="80"/>
    </location>
</feature>
<dbReference type="AlphaFoldDB" id="A0A4S4ANI4"/>
<keyword evidence="11" id="KW-1133">Transmembrane helix</keyword>
<evidence type="ECO:0000256" key="1">
    <source>
        <dbReference type="ARBA" id="ARBA00000085"/>
    </source>
</evidence>
<keyword evidence="8" id="KW-0067">ATP-binding</keyword>
<feature type="transmembrane region" description="Helical" evidence="11">
    <location>
        <begin position="606"/>
        <end position="624"/>
    </location>
</feature>
<evidence type="ECO:0000256" key="3">
    <source>
        <dbReference type="ARBA" id="ARBA00012438"/>
    </source>
</evidence>
<feature type="compositionally biased region" description="Basic residues" evidence="10">
    <location>
        <begin position="170"/>
        <end position="179"/>
    </location>
</feature>
<dbReference type="GO" id="GO:0005886">
    <property type="term" value="C:plasma membrane"/>
    <property type="evidence" value="ECO:0007669"/>
    <property type="project" value="UniProtKB-SubCell"/>
</dbReference>
<dbReference type="Gene3D" id="3.30.565.10">
    <property type="entry name" value="Histidine kinase-like ATPase, C-terminal domain"/>
    <property type="match status" value="1"/>
</dbReference>
<feature type="compositionally biased region" description="Basic residues" evidence="10">
    <location>
        <begin position="202"/>
        <end position="214"/>
    </location>
</feature>
<dbReference type="SUPFAM" id="SSF55874">
    <property type="entry name" value="ATPase domain of HSP90 chaperone/DNA topoisomerase II/histidine kinase"/>
    <property type="match status" value="1"/>
</dbReference>
<dbReference type="InterPro" id="IPR004358">
    <property type="entry name" value="Sig_transdc_His_kin-like_C"/>
</dbReference>
<dbReference type="InterPro" id="IPR005467">
    <property type="entry name" value="His_kinase_dom"/>
</dbReference>
<evidence type="ECO:0000313" key="14">
    <source>
        <dbReference type="Proteomes" id="UP000307956"/>
    </source>
</evidence>
<keyword evidence="7" id="KW-0418">Kinase</keyword>
<accession>A0A4S4ANI4</accession>
<dbReference type="PRINTS" id="PR00344">
    <property type="entry name" value="BCTRLSENSOR"/>
</dbReference>
<sequence length="911" mass="96126">MAGGRRKHGLARADLSGRRRRCAAGGRSLVHALGTVRRPAGRPLSPARAGGGRQRPGGAGRRAPLRDRRAARAAAHDRTGRGRRAARGRGDPALGAAARHRRLPPAGGGRSGLFPAAARGPGHRRGHAAYRPPARRRLPLAHRQRDAGRPCGAVRPAAAVLRAPVAGGARRGRAGRGRGGRAAALARGRTGSELPRAGRPGRGIRRAARRRKGGRAAVPPAARRGRHLLRARPGHRRQRQRGAVRPPAADRLSRPRAVAAPARGTADRAVSVRRRLAGRLRAFSQRSGAVLGLALAAAWLLAATPPGVRLEQWLQDAAQRLLAPGERFDGVLVVEIDEASLAELRPWLGPWPWPRDIYATVLDYLAELQARTVFVDVLFADPRAGDEALREALARNPGVVLAAGAVREPVPGGADAALLERLAWPVERGEGAPPAYEWAAAALPRPLLEGAAALPRVGLIAFRYDGDGVLRRIPLLHRIGDAHLPSAVLATLQGGQVSPVYSEGGALRVGERRWPVDAQGAVGLVFPANGHALPTVPLAAVAKAALGLPGHALDAAQVRGRTVFIGTTALFSDHVNTPRGVLHGVHVMAIAHAALEQGHYHVPAHAGWNAVLLLIALLPAVAARGAGLRRVAVALVCTLACLGTVYWLLLSVHRQAVLAAPLLTALAGAAAAALHAWRHRLDAARVEALDQAERQQHTVALVAHELKSPLAIIDMTLQNLAGVGGLPPAVQLRHQKIRRASRRLLALIETNLAEDRLRTQGVPRMEAVDLAEVVEEVVRAADTPALTVERESTGAPVVAGDREMLRVACVNLVGNAIKYSPPDAPVRVTLARHGGEVELRVADRGCGIAAEDQARIFEPYVRVQGRQQPGSGLGLALVRRIVEHHGGTVGVRSAPGEGAVFVVRLPAAAPD</sequence>